<organism evidence="1 2">
    <name type="scientific">Streptomyces lavendofoliae</name>
    <dbReference type="NCBI Taxonomy" id="67314"/>
    <lineage>
        <taxon>Bacteria</taxon>
        <taxon>Bacillati</taxon>
        <taxon>Actinomycetota</taxon>
        <taxon>Actinomycetes</taxon>
        <taxon>Kitasatosporales</taxon>
        <taxon>Streptomycetaceae</taxon>
        <taxon>Streptomyces</taxon>
    </lineage>
</organism>
<reference evidence="1" key="2">
    <citation type="submission" date="2020-09" db="EMBL/GenBank/DDBJ databases">
        <authorList>
            <person name="Sun Q."/>
            <person name="Ohkuma M."/>
        </authorList>
    </citation>
    <scope>NUCLEOTIDE SEQUENCE</scope>
    <source>
        <strain evidence="1">JCM 4391</strain>
    </source>
</reference>
<evidence type="ECO:0000313" key="1">
    <source>
        <dbReference type="EMBL" id="GGU50374.1"/>
    </source>
</evidence>
<dbReference type="AlphaFoldDB" id="A0A918M6E1"/>
<dbReference type="Proteomes" id="UP000636661">
    <property type="component" value="Unassembled WGS sequence"/>
</dbReference>
<name>A0A918M6E1_9ACTN</name>
<proteinExistence type="predicted"/>
<accession>A0A918M6E1</accession>
<comment type="caution">
    <text evidence="1">The sequence shown here is derived from an EMBL/GenBank/DDBJ whole genome shotgun (WGS) entry which is preliminary data.</text>
</comment>
<sequence>MCVRIRTAARVIRPWDSDTNEITIPASLTPEDSALAIRAVLSELGIRQPHEGAICWCGARLTPPSIRGPS</sequence>
<gene>
    <name evidence="1" type="ORF">GCM10010274_43860</name>
</gene>
<protein>
    <submittedName>
        <fullName evidence="1">Uncharacterized protein</fullName>
    </submittedName>
</protein>
<keyword evidence="2" id="KW-1185">Reference proteome</keyword>
<reference evidence="1" key="1">
    <citation type="journal article" date="2014" name="Int. J. Syst. Evol. Microbiol.">
        <title>Complete genome sequence of Corynebacterium casei LMG S-19264T (=DSM 44701T), isolated from a smear-ripened cheese.</title>
        <authorList>
            <consortium name="US DOE Joint Genome Institute (JGI-PGF)"/>
            <person name="Walter F."/>
            <person name="Albersmeier A."/>
            <person name="Kalinowski J."/>
            <person name="Ruckert C."/>
        </authorList>
    </citation>
    <scope>NUCLEOTIDE SEQUENCE</scope>
    <source>
        <strain evidence="1">JCM 4391</strain>
    </source>
</reference>
<dbReference type="EMBL" id="BMTP01000011">
    <property type="protein sequence ID" value="GGU50374.1"/>
    <property type="molecule type" value="Genomic_DNA"/>
</dbReference>
<evidence type="ECO:0000313" key="2">
    <source>
        <dbReference type="Proteomes" id="UP000636661"/>
    </source>
</evidence>